<keyword evidence="11 18" id="KW-1133">Transmembrane helix</keyword>
<evidence type="ECO:0000256" key="7">
    <source>
        <dbReference type="ARBA" id="ARBA00022514"/>
    </source>
</evidence>
<keyword evidence="13 17" id="KW-1015">Disulfide bond</keyword>
<evidence type="ECO:0000256" key="4">
    <source>
        <dbReference type="ARBA" id="ARBA00008670"/>
    </source>
</evidence>
<proteinExistence type="inferred from homology"/>
<comment type="subunit">
    <text evidence="16">Homotrimer.</text>
</comment>
<keyword evidence="8" id="KW-0964">Secreted</keyword>
<dbReference type="InterPro" id="IPR003263">
    <property type="entry name" value="CD40L"/>
</dbReference>
<dbReference type="InterPro" id="IPR006052">
    <property type="entry name" value="TNF_dom"/>
</dbReference>
<keyword evidence="10" id="KW-0735">Signal-anchor</keyword>
<keyword evidence="12 18" id="KW-0472">Membrane</keyword>
<dbReference type="GeneID" id="102381504"/>
<dbReference type="CTD" id="959"/>
<evidence type="ECO:0000256" key="15">
    <source>
        <dbReference type="ARBA" id="ARBA00033257"/>
    </source>
</evidence>
<dbReference type="InterPro" id="IPR021184">
    <property type="entry name" value="TNF_CS"/>
</dbReference>
<comment type="function">
    <molecule>CD40 ligand, soluble form</molecule>
    <text evidence="16">Acts as a ligand for integrins, specifically ITGA5:ITGB1 and ITGAV:ITGB3; both integrins and the CD40 receptor are required for activation of CD40-CD40LG signaling, which have cell-type dependent effects, such as B-cell activation, NF-kappa-B signaling and anti-apoptotic signaling.</text>
</comment>
<dbReference type="GO" id="GO:0006954">
    <property type="term" value="P:inflammatory response"/>
    <property type="evidence" value="ECO:0007669"/>
    <property type="project" value="UniProtKB-UniRule"/>
</dbReference>
<feature type="transmembrane region" description="Helical" evidence="18">
    <location>
        <begin position="20"/>
        <end position="46"/>
    </location>
</feature>
<dbReference type="Pfam" id="PF00229">
    <property type="entry name" value="TNF"/>
    <property type="match status" value="1"/>
</dbReference>
<dbReference type="KEGG" id="asn:102381504"/>
<sequence>MNEPYAPTTPRPTSTRSSISMKILICFLSVFIVAQTIGTALFCLYFHMQLDKLKDGMSLNEDFLFLRRLHECQKPEGVESSLLDCKKITDRLKHLLMKEDNIKKDTETFEKLKVADVRRHPVAAHLAGIKKGNKSVPVLEWKTTGYAPTNDLISYKEGKLKVKKAGLYYIYAQVSFCTKPAPQAPFIVYIYLHLPLESDRLLLNGLNTHSSSDLYCGLQSTHVGGVFELRQGDVVFVNVTDSTLVNYNHGSTYFGMFNLN</sequence>
<evidence type="ECO:0000256" key="6">
    <source>
        <dbReference type="ARBA" id="ARBA00022475"/>
    </source>
</evidence>
<gene>
    <name evidence="21" type="primary">CD40LG</name>
</gene>
<dbReference type="GO" id="GO:0006955">
    <property type="term" value="P:immune response"/>
    <property type="evidence" value="ECO:0007669"/>
    <property type="project" value="InterPro"/>
</dbReference>
<accession>A0A1U7SDG7</accession>
<dbReference type="PANTHER" id="PTHR11471">
    <property type="entry name" value="TUMOR NECROSIS FACTOR FAMILY MEMBER"/>
    <property type="match status" value="1"/>
</dbReference>
<protein>
    <recommendedName>
        <fullName evidence="5 16">CD40 ligand</fullName>
        <shortName evidence="16">CD40-L</shortName>
    </recommendedName>
    <alternativeName>
        <fullName evidence="15 16">Tumor necrosis factor ligand superfamily member 5</fullName>
    </alternativeName>
</protein>
<dbReference type="GO" id="GO:0005886">
    <property type="term" value="C:plasma membrane"/>
    <property type="evidence" value="ECO:0007669"/>
    <property type="project" value="UniProtKB-SubCell"/>
</dbReference>
<comment type="subcellular location">
    <subcellularLocation>
        <location evidence="2">Cell membrane</location>
        <topology evidence="2">Single-pass type II membrane protein</topology>
    </subcellularLocation>
    <subcellularLocation>
        <location evidence="1">Cell surface</location>
    </subcellularLocation>
    <subcellularLocation>
        <location evidence="3">Secreted</location>
    </subcellularLocation>
</comment>
<dbReference type="SUPFAM" id="SSF49842">
    <property type="entry name" value="TNF-like"/>
    <property type="match status" value="1"/>
</dbReference>
<dbReference type="PROSITE" id="PS50049">
    <property type="entry name" value="THD_2"/>
    <property type="match status" value="1"/>
</dbReference>
<evidence type="ECO:0000256" key="8">
    <source>
        <dbReference type="ARBA" id="ARBA00022525"/>
    </source>
</evidence>
<dbReference type="GO" id="GO:0005125">
    <property type="term" value="F:cytokine activity"/>
    <property type="evidence" value="ECO:0007669"/>
    <property type="project" value="UniProtKB-KW"/>
</dbReference>
<name>A0A1U7SDG7_ALLSI</name>
<feature type="disulfide bond" evidence="17">
    <location>
        <begin position="177"/>
        <end position="216"/>
    </location>
</feature>
<evidence type="ECO:0000256" key="14">
    <source>
        <dbReference type="ARBA" id="ARBA00023180"/>
    </source>
</evidence>
<reference evidence="21" key="1">
    <citation type="submission" date="2025-08" db="UniProtKB">
        <authorList>
            <consortium name="RefSeq"/>
        </authorList>
    </citation>
    <scope>IDENTIFICATION</scope>
</reference>
<dbReference type="PROSITE" id="PS00251">
    <property type="entry name" value="THD_1"/>
    <property type="match status" value="1"/>
</dbReference>
<evidence type="ECO:0000256" key="9">
    <source>
        <dbReference type="ARBA" id="ARBA00022692"/>
    </source>
</evidence>
<evidence type="ECO:0000259" key="19">
    <source>
        <dbReference type="PROSITE" id="PS50049"/>
    </source>
</evidence>
<dbReference type="CDD" id="cd00184">
    <property type="entry name" value="TNF"/>
    <property type="match status" value="1"/>
</dbReference>
<dbReference type="STRING" id="38654.A0A1U7SDG7"/>
<keyword evidence="20" id="KW-1185">Reference proteome</keyword>
<evidence type="ECO:0000256" key="13">
    <source>
        <dbReference type="ARBA" id="ARBA00023157"/>
    </source>
</evidence>
<evidence type="ECO:0000256" key="5">
    <source>
        <dbReference type="ARBA" id="ARBA00014276"/>
    </source>
</evidence>
<dbReference type="InParanoid" id="A0A1U7SDG7"/>
<keyword evidence="14" id="KW-0325">Glycoprotein</keyword>
<evidence type="ECO:0000256" key="2">
    <source>
        <dbReference type="ARBA" id="ARBA00004401"/>
    </source>
</evidence>
<dbReference type="SMART" id="SM00207">
    <property type="entry name" value="TNF"/>
    <property type="match status" value="1"/>
</dbReference>
<evidence type="ECO:0000313" key="20">
    <source>
        <dbReference type="Proteomes" id="UP000189705"/>
    </source>
</evidence>
<dbReference type="GO" id="GO:0030168">
    <property type="term" value="P:platelet activation"/>
    <property type="evidence" value="ECO:0007669"/>
    <property type="project" value="UniProtKB-UniRule"/>
</dbReference>
<evidence type="ECO:0000256" key="11">
    <source>
        <dbReference type="ARBA" id="ARBA00022989"/>
    </source>
</evidence>
<evidence type="ECO:0000313" key="21">
    <source>
        <dbReference type="RefSeq" id="XP_006035726.1"/>
    </source>
</evidence>
<comment type="similarity">
    <text evidence="4 16">Belongs to the tumor necrosis factor family.</text>
</comment>
<dbReference type="GO" id="GO:0042100">
    <property type="term" value="P:B cell proliferation"/>
    <property type="evidence" value="ECO:0007669"/>
    <property type="project" value="UniProtKB-UniRule"/>
</dbReference>
<dbReference type="RefSeq" id="XP_006035726.1">
    <property type="nucleotide sequence ID" value="XM_006035664.3"/>
</dbReference>
<evidence type="ECO:0000256" key="12">
    <source>
        <dbReference type="ARBA" id="ARBA00023136"/>
    </source>
</evidence>
<keyword evidence="9 18" id="KW-0812">Transmembrane</keyword>
<dbReference type="InterPro" id="IPR008983">
    <property type="entry name" value="Tumour_necrosis_fac-like_dom"/>
</dbReference>
<dbReference type="OrthoDB" id="8667946at2759"/>
<dbReference type="PANTHER" id="PTHR11471:SF5">
    <property type="entry name" value="CD40 LIGAND"/>
    <property type="match status" value="1"/>
</dbReference>
<evidence type="ECO:0000256" key="10">
    <source>
        <dbReference type="ARBA" id="ARBA00022968"/>
    </source>
</evidence>
<comment type="function">
    <text evidence="16">Cytokine that acts as a ligand to CD40/TNFRSF5. Costimulates T-cell proliferation and cytokine production. Involved in immunoglobulin class switching.</text>
</comment>
<dbReference type="GO" id="GO:0009986">
    <property type="term" value="C:cell surface"/>
    <property type="evidence" value="ECO:0007669"/>
    <property type="project" value="UniProtKB-SubCell"/>
</dbReference>
<evidence type="ECO:0000256" key="16">
    <source>
        <dbReference type="PIRNR" id="PIRNR016527"/>
    </source>
</evidence>
<dbReference type="Gene3D" id="2.60.120.40">
    <property type="match status" value="1"/>
</dbReference>
<dbReference type="Proteomes" id="UP000189705">
    <property type="component" value="Unplaced"/>
</dbReference>
<evidence type="ECO:0000256" key="1">
    <source>
        <dbReference type="ARBA" id="ARBA00004241"/>
    </source>
</evidence>
<dbReference type="GO" id="GO:0005615">
    <property type="term" value="C:extracellular space"/>
    <property type="evidence" value="ECO:0007669"/>
    <property type="project" value="UniProtKB-KW"/>
</dbReference>
<keyword evidence="6" id="KW-1003">Cell membrane</keyword>
<organism evidence="20 21">
    <name type="scientific">Alligator sinensis</name>
    <name type="common">Chinese alligator</name>
    <dbReference type="NCBI Taxonomy" id="38654"/>
    <lineage>
        <taxon>Eukaryota</taxon>
        <taxon>Metazoa</taxon>
        <taxon>Chordata</taxon>
        <taxon>Craniata</taxon>
        <taxon>Vertebrata</taxon>
        <taxon>Euteleostomi</taxon>
        <taxon>Archelosauria</taxon>
        <taxon>Archosauria</taxon>
        <taxon>Crocodylia</taxon>
        <taxon>Alligatoridae</taxon>
        <taxon>Alligatorinae</taxon>
        <taxon>Alligator</taxon>
    </lineage>
</organism>
<dbReference type="GO" id="GO:0005174">
    <property type="term" value="F:CD40 receptor binding"/>
    <property type="evidence" value="ECO:0007669"/>
    <property type="project" value="UniProtKB-UniRule"/>
</dbReference>
<dbReference type="FunCoup" id="A0A1U7SDG7">
    <property type="interactions" value="53"/>
</dbReference>
<dbReference type="eggNOG" id="KOG3656">
    <property type="taxonomic scope" value="Eukaryota"/>
</dbReference>
<dbReference type="PRINTS" id="PR01702">
    <property type="entry name" value="CD40LIGAND"/>
</dbReference>
<dbReference type="GO" id="GO:0005164">
    <property type="term" value="F:tumor necrosis factor receptor binding"/>
    <property type="evidence" value="ECO:0007669"/>
    <property type="project" value="InterPro"/>
</dbReference>
<keyword evidence="7 16" id="KW-0202">Cytokine</keyword>
<evidence type="ECO:0000256" key="18">
    <source>
        <dbReference type="SAM" id="Phobius"/>
    </source>
</evidence>
<feature type="domain" description="THD" evidence="19">
    <location>
        <begin position="122"/>
        <end position="259"/>
    </location>
</feature>
<dbReference type="PIRSF" id="PIRSF016527">
    <property type="entry name" value="TNF_5"/>
    <property type="match status" value="1"/>
</dbReference>
<evidence type="ECO:0000256" key="17">
    <source>
        <dbReference type="PIRSR" id="PIRSR016527-2"/>
    </source>
</evidence>
<dbReference type="AlphaFoldDB" id="A0A1U7SDG7"/>
<evidence type="ECO:0000256" key="3">
    <source>
        <dbReference type="ARBA" id="ARBA00004613"/>
    </source>
</evidence>